<dbReference type="InterPro" id="IPR054028">
    <property type="entry name" value="TarS/TarP_linker"/>
</dbReference>
<evidence type="ECO:0000256" key="1">
    <source>
        <dbReference type="ARBA" id="ARBA00006739"/>
    </source>
</evidence>
<gene>
    <name evidence="5" type="ORF">AM592_13760</name>
</gene>
<dbReference type="Pfam" id="PF22181">
    <property type="entry name" value="TarS_linker"/>
    <property type="match status" value="1"/>
</dbReference>
<comment type="similarity">
    <text evidence="1">Belongs to the glycosyltransferase 2 family.</text>
</comment>
<evidence type="ECO:0000259" key="3">
    <source>
        <dbReference type="Pfam" id="PF18674"/>
    </source>
</evidence>
<dbReference type="InterPro" id="IPR029044">
    <property type="entry name" value="Nucleotide-diphossugar_trans"/>
</dbReference>
<evidence type="ECO:0008006" key="7">
    <source>
        <dbReference type="Google" id="ProtNLM"/>
    </source>
</evidence>
<sequence>MKISIAVPTYNSERYISRCLDSLIHQSMPDTDYEIICVDDYSNDQTVKILKEYSRTYKQLSLILRSVNSGGPGEPRNEAIQVAKGKYIFFVDSDDYLEEEALERMYTYAEQNQSDIVLGKMKGVNGRAVPAAIFQENLPEADLIQSSLVYAMGPTKLFRLSLLKENNIFFPTGIQATEDQVFVMKAYLCSKRISVLADYTCYYAVQRDEGEHMTFAYVPPYDYYEAMQAVVDLIKDSHLELNRKEALLAKFMNRHFDFSRTTDFLEMIEEEEKQREWMAALHKFIVSYIPESIDSKVHPDHGFKLHLIRTNDFPGLKSFEKELKDLQSFTSIKEGKLVAHFPSLVKANYPKKQLTVNRKNKLQSFLSSIQISHNVIQVSGTAGHSAMKNNELTQMVKAIWIHRETKKEKVFLSDQIINESFVFSMKFDDIAEEPADLGVWDFYIESSIDGYTKRTRAGNQKNPYPYSDHAKYIGNNGHYVYEARPHFTTDSDDLSLELREVSSIEIDVYEEDSFSAVTLEFPDQQLFFPEKSQVFIKCIDFEILVPVKTIKSLPEKTLVRIDKQILSRYMPVFDNHEIRCALSINSQNCRLKPLKESKSVFLYKKSMEKKQSLFKTKKKVEYYLKAENAEFYLSHHS</sequence>
<dbReference type="RefSeq" id="WP_053604324.1">
    <property type="nucleotide sequence ID" value="NZ_CP012600.1"/>
</dbReference>
<name>A0A0M4GAH9_9BACI</name>
<evidence type="ECO:0000259" key="2">
    <source>
        <dbReference type="Pfam" id="PF00535"/>
    </source>
</evidence>
<dbReference type="SUPFAM" id="SSF53448">
    <property type="entry name" value="Nucleotide-diphospho-sugar transferases"/>
    <property type="match status" value="1"/>
</dbReference>
<organism evidence="5 6">
    <name type="scientific">Bacillus gobiensis</name>
    <dbReference type="NCBI Taxonomy" id="1441095"/>
    <lineage>
        <taxon>Bacteria</taxon>
        <taxon>Bacillati</taxon>
        <taxon>Bacillota</taxon>
        <taxon>Bacilli</taxon>
        <taxon>Bacillales</taxon>
        <taxon>Bacillaceae</taxon>
        <taxon>Bacillus</taxon>
    </lineage>
</organism>
<reference evidence="5 6" key="2">
    <citation type="journal article" date="2016" name="Int. J. Syst. Evol. Microbiol.">
        <title>Bacillus gobiensis sp. nov., isolated from a soil sample.</title>
        <authorList>
            <person name="Liu B."/>
            <person name="Liu G.H."/>
            <person name="Cetin S."/>
            <person name="Schumann P."/>
            <person name="Pan Z.Z."/>
            <person name="Chen Q.Q."/>
        </authorList>
    </citation>
    <scope>NUCLEOTIDE SEQUENCE [LARGE SCALE GENOMIC DNA]</scope>
    <source>
        <strain evidence="5 6">FJAT-4402</strain>
    </source>
</reference>
<feature type="domain" description="Glycosyltransferase 2-like" evidence="2">
    <location>
        <begin position="4"/>
        <end position="128"/>
    </location>
</feature>
<reference evidence="6" key="1">
    <citation type="submission" date="2015-08" db="EMBL/GenBank/DDBJ databases">
        <title>Genome sequencing project for genomic taxonomy and phylogenomics of Bacillus-like bacteria.</title>
        <authorList>
            <person name="Liu B."/>
            <person name="Wang J."/>
            <person name="Zhu Y."/>
            <person name="Liu G."/>
            <person name="Chen Q."/>
            <person name="Chen Z."/>
            <person name="Lan J."/>
            <person name="Che J."/>
            <person name="Ge C."/>
            <person name="Shi H."/>
            <person name="Pan Z."/>
            <person name="Liu X."/>
        </authorList>
    </citation>
    <scope>NUCLEOTIDE SEQUENCE [LARGE SCALE GENOMIC DNA]</scope>
    <source>
        <strain evidence="6">FJAT-4402</strain>
    </source>
</reference>
<evidence type="ECO:0000313" key="6">
    <source>
        <dbReference type="Proteomes" id="UP000067625"/>
    </source>
</evidence>
<dbReference type="Proteomes" id="UP000067625">
    <property type="component" value="Chromosome"/>
</dbReference>
<dbReference type="GO" id="GO:0016758">
    <property type="term" value="F:hexosyltransferase activity"/>
    <property type="evidence" value="ECO:0007669"/>
    <property type="project" value="UniProtKB-ARBA"/>
</dbReference>
<keyword evidence="6" id="KW-1185">Reference proteome</keyword>
<feature type="domain" description="TarS C-terminal" evidence="3">
    <location>
        <begin position="364"/>
        <end position="498"/>
    </location>
</feature>
<dbReference type="PATRIC" id="fig|1441095.3.peg.3021"/>
<dbReference type="Pfam" id="PF18674">
    <property type="entry name" value="TarS_C1"/>
    <property type="match status" value="1"/>
</dbReference>
<dbReference type="PANTHER" id="PTHR22916">
    <property type="entry name" value="GLYCOSYLTRANSFERASE"/>
    <property type="match status" value="1"/>
</dbReference>
<feature type="domain" description="TarS/TarP linker" evidence="4">
    <location>
        <begin position="220"/>
        <end position="319"/>
    </location>
</feature>
<dbReference type="Pfam" id="PF00535">
    <property type="entry name" value="Glycos_transf_2"/>
    <property type="match status" value="1"/>
</dbReference>
<accession>A0A0M4GAH9</accession>
<dbReference type="InterPro" id="IPR041038">
    <property type="entry name" value="TarS_C1"/>
</dbReference>
<evidence type="ECO:0000313" key="5">
    <source>
        <dbReference type="EMBL" id="ALC82528.1"/>
    </source>
</evidence>
<dbReference type="EMBL" id="CP012600">
    <property type="protein sequence ID" value="ALC82528.1"/>
    <property type="molecule type" value="Genomic_DNA"/>
</dbReference>
<dbReference type="STRING" id="1441095.AM592_13760"/>
<proteinExistence type="inferred from homology"/>
<dbReference type="CDD" id="cd00761">
    <property type="entry name" value="Glyco_tranf_GTA_type"/>
    <property type="match status" value="1"/>
</dbReference>
<protein>
    <recommendedName>
        <fullName evidence="7">Glycosyltransferase 2-like domain-containing protein</fullName>
    </recommendedName>
</protein>
<dbReference type="InterPro" id="IPR001173">
    <property type="entry name" value="Glyco_trans_2-like"/>
</dbReference>
<dbReference type="Gene3D" id="3.90.550.10">
    <property type="entry name" value="Spore Coat Polysaccharide Biosynthesis Protein SpsA, Chain A"/>
    <property type="match status" value="1"/>
</dbReference>
<dbReference type="PANTHER" id="PTHR22916:SF3">
    <property type="entry name" value="UDP-GLCNAC:BETAGAL BETA-1,3-N-ACETYLGLUCOSAMINYLTRANSFERASE-LIKE PROTEIN 1"/>
    <property type="match status" value="1"/>
</dbReference>
<dbReference type="AlphaFoldDB" id="A0A0M4GAH9"/>
<evidence type="ECO:0000259" key="4">
    <source>
        <dbReference type="Pfam" id="PF22181"/>
    </source>
</evidence>